<keyword evidence="2" id="KW-1185">Reference proteome</keyword>
<proteinExistence type="predicted"/>
<name>A0ABN9MNJ7_9NEOB</name>
<comment type="caution">
    <text evidence="1">The sequence shown here is derived from an EMBL/GenBank/DDBJ whole genome shotgun (WGS) entry which is preliminary data.</text>
</comment>
<evidence type="ECO:0000313" key="2">
    <source>
        <dbReference type="Proteomes" id="UP001176940"/>
    </source>
</evidence>
<protein>
    <submittedName>
        <fullName evidence="1">Uncharacterized protein</fullName>
    </submittedName>
</protein>
<sequence length="78" mass="8949">MSPGRGVILILIAHGNMRSNGIKLKGRRYRLDIRKNFLTVRVIELNRLPRERCSDNAREAEKGNGEKRRAKIAFVDCT</sequence>
<gene>
    <name evidence="1" type="ORF">RIMI_LOCUS23032000</name>
</gene>
<reference evidence="1" key="1">
    <citation type="submission" date="2023-07" db="EMBL/GenBank/DDBJ databases">
        <authorList>
            <person name="Stuckert A."/>
        </authorList>
    </citation>
    <scope>NUCLEOTIDE SEQUENCE</scope>
</reference>
<evidence type="ECO:0000313" key="1">
    <source>
        <dbReference type="EMBL" id="CAJ0968368.1"/>
    </source>
</evidence>
<organism evidence="1 2">
    <name type="scientific">Ranitomeya imitator</name>
    <name type="common">mimic poison frog</name>
    <dbReference type="NCBI Taxonomy" id="111125"/>
    <lineage>
        <taxon>Eukaryota</taxon>
        <taxon>Metazoa</taxon>
        <taxon>Chordata</taxon>
        <taxon>Craniata</taxon>
        <taxon>Vertebrata</taxon>
        <taxon>Euteleostomi</taxon>
        <taxon>Amphibia</taxon>
        <taxon>Batrachia</taxon>
        <taxon>Anura</taxon>
        <taxon>Neobatrachia</taxon>
        <taxon>Hyloidea</taxon>
        <taxon>Dendrobatidae</taxon>
        <taxon>Dendrobatinae</taxon>
        <taxon>Ranitomeya</taxon>
    </lineage>
</organism>
<dbReference type="Proteomes" id="UP001176940">
    <property type="component" value="Unassembled WGS sequence"/>
</dbReference>
<dbReference type="EMBL" id="CAUEEQ010079191">
    <property type="protein sequence ID" value="CAJ0968368.1"/>
    <property type="molecule type" value="Genomic_DNA"/>
</dbReference>
<accession>A0ABN9MNJ7</accession>